<feature type="compositionally biased region" description="Basic and acidic residues" evidence="1">
    <location>
        <begin position="50"/>
        <end position="68"/>
    </location>
</feature>
<dbReference type="AlphaFoldDB" id="A0A6J4T3V1"/>
<accession>A0A6J4T3V1</accession>
<reference evidence="2" key="1">
    <citation type="submission" date="2020-02" db="EMBL/GenBank/DDBJ databases">
        <authorList>
            <person name="Meier V. D."/>
        </authorList>
    </citation>
    <scope>NUCLEOTIDE SEQUENCE</scope>
    <source>
        <strain evidence="2">AVDCRST_MAG39</strain>
    </source>
</reference>
<gene>
    <name evidence="2" type="ORF">AVDCRST_MAG39-2173</name>
</gene>
<evidence type="ECO:0000256" key="1">
    <source>
        <dbReference type="SAM" id="MobiDB-lite"/>
    </source>
</evidence>
<evidence type="ECO:0000313" key="2">
    <source>
        <dbReference type="EMBL" id="CAA9513436.1"/>
    </source>
</evidence>
<dbReference type="EMBL" id="CADCVW010000089">
    <property type="protein sequence ID" value="CAA9513436.1"/>
    <property type="molecule type" value="Genomic_DNA"/>
</dbReference>
<sequence length="138" mass="16082">APHRPRPARPARRLLDWRRRRSRRSRLGRLARGCAPTRRVPPRRRVAAVRPDHPHPQHARAERPGDRFRTRRRAAAAQHAPRALPQPRLRGTLQLFHLRQPALLERDHYCAALAERTARPELRPWPLSAGRARAGREL</sequence>
<feature type="region of interest" description="Disordered" evidence="1">
    <location>
        <begin position="49"/>
        <end position="88"/>
    </location>
</feature>
<feature type="non-terminal residue" evidence="2">
    <location>
        <position position="1"/>
    </location>
</feature>
<organism evidence="2">
    <name type="scientific">uncultured Sphingomonadaceae bacterium</name>
    <dbReference type="NCBI Taxonomy" id="169976"/>
    <lineage>
        <taxon>Bacteria</taxon>
        <taxon>Pseudomonadati</taxon>
        <taxon>Pseudomonadota</taxon>
        <taxon>Alphaproteobacteria</taxon>
        <taxon>Sphingomonadales</taxon>
        <taxon>Sphingomonadaceae</taxon>
        <taxon>environmental samples</taxon>
    </lineage>
</organism>
<proteinExistence type="predicted"/>
<name>A0A6J4T3V1_9SPHN</name>
<feature type="non-terminal residue" evidence="2">
    <location>
        <position position="138"/>
    </location>
</feature>
<feature type="compositionally biased region" description="Low complexity" evidence="1">
    <location>
        <begin position="75"/>
        <end position="88"/>
    </location>
</feature>
<protein>
    <submittedName>
        <fullName evidence="2">Uncharacterized protein</fullName>
    </submittedName>
</protein>